<dbReference type="Proteomes" id="UP001147695">
    <property type="component" value="Unassembled WGS sequence"/>
</dbReference>
<reference evidence="1" key="2">
    <citation type="journal article" date="2023" name="IMA Fungus">
        <title>Comparative genomic study of the Penicillium genus elucidates a diverse pangenome and 15 lateral gene transfer events.</title>
        <authorList>
            <person name="Petersen C."/>
            <person name="Sorensen T."/>
            <person name="Nielsen M.R."/>
            <person name="Sondergaard T.E."/>
            <person name="Sorensen J.L."/>
            <person name="Fitzpatrick D.A."/>
            <person name="Frisvad J.C."/>
            <person name="Nielsen K.L."/>
        </authorList>
    </citation>
    <scope>NUCLEOTIDE SEQUENCE</scope>
    <source>
        <strain evidence="1">IBT 35673</strain>
    </source>
</reference>
<sequence>MTFDHASFCYTLTSVDGQSPELKAAYKWDRGAKLPPEATKGNGHVDMKSVAERAIRDAPEDPNMIPFDR</sequence>
<evidence type="ECO:0000313" key="1">
    <source>
        <dbReference type="EMBL" id="KAJ5345907.1"/>
    </source>
</evidence>
<gene>
    <name evidence="1" type="ORF">N7452_003911</name>
</gene>
<name>A0A9W9UKF2_PENBR</name>
<protein>
    <submittedName>
        <fullName evidence="1">Uncharacterized protein</fullName>
    </submittedName>
</protein>
<proteinExistence type="predicted"/>
<organism evidence="1 2">
    <name type="scientific">Penicillium brevicompactum</name>
    <dbReference type="NCBI Taxonomy" id="5074"/>
    <lineage>
        <taxon>Eukaryota</taxon>
        <taxon>Fungi</taxon>
        <taxon>Dikarya</taxon>
        <taxon>Ascomycota</taxon>
        <taxon>Pezizomycotina</taxon>
        <taxon>Eurotiomycetes</taxon>
        <taxon>Eurotiomycetidae</taxon>
        <taxon>Eurotiales</taxon>
        <taxon>Aspergillaceae</taxon>
        <taxon>Penicillium</taxon>
    </lineage>
</organism>
<dbReference type="EMBL" id="JAPZBQ010000002">
    <property type="protein sequence ID" value="KAJ5345907.1"/>
    <property type="molecule type" value="Genomic_DNA"/>
</dbReference>
<reference evidence="1" key="1">
    <citation type="submission" date="2022-12" db="EMBL/GenBank/DDBJ databases">
        <authorList>
            <person name="Petersen C."/>
        </authorList>
    </citation>
    <scope>NUCLEOTIDE SEQUENCE</scope>
    <source>
        <strain evidence="1">IBT 35673</strain>
    </source>
</reference>
<evidence type="ECO:0000313" key="2">
    <source>
        <dbReference type="Proteomes" id="UP001147695"/>
    </source>
</evidence>
<accession>A0A9W9UKF2</accession>
<dbReference type="AlphaFoldDB" id="A0A9W9UKF2"/>
<comment type="caution">
    <text evidence="1">The sequence shown here is derived from an EMBL/GenBank/DDBJ whole genome shotgun (WGS) entry which is preliminary data.</text>
</comment>